<evidence type="ECO:0000256" key="2">
    <source>
        <dbReference type="ARBA" id="ARBA00022692"/>
    </source>
</evidence>
<evidence type="ECO:0000256" key="5">
    <source>
        <dbReference type="ARBA" id="ARBA00023600"/>
    </source>
</evidence>
<evidence type="ECO:0000313" key="8">
    <source>
        <dbReference type="Proteomes" id="UP000190328"/>
    </source>
</evidence>
<evidence type="ECO:0000256" key="4">
    <source>
        <dbReference type="ARBA" id="ARBA00023136"/>
    </source>
</evidence>
<dbReference type="InterPro" id="IPR006480">
    <property type="entry name" value="Phage_holin_4_1"/>
</dbReference>
<reference evidence="7 8" key="1">
    <citation type="submission" date="2017-02" db="EMBL/GenBank/DDBJ databases">
        <authorList>
            <person name="Peterson S.W."/>
        </authorList>
    </citation>
    <scope>NUCLEOTIDE SEQUENCE [LARGE SCALE GENOMIC DNA]</scope>
    <source>
        <strain evidence="7 8">ATCC BAA-1030</strain>
    </source>
</reference>
<keyword evidence="8" id="KW-1185">Reference proteome</keyword>
<sequence>MNINIDLTKQFLGVDFILILVFSMAILDILIGFWKAWALRTFDSNIAKKGIVSHIGICLLVPFMHFSLKFYGVVIIAYPFELFILVSYVISIVESLGECGLKIPKWLLIHLEKIKDDLEDGKLDGQNSLKDE</sequence>
<name>A0A1T4PF17_9ENTE</name>
<gene>
    <name evidence="7" type="ORF">SAMN02745116_01791</name>
</gene>
<evidence type="ECO:0000256" key="3">
    <source>
        <dbReference type="ARBA" id="ARBA00022989"/>
    </source>
</evidence>
<evidence type="ECO:0000256" key="6">
    <source>
        <dbReference type="SAM" id="Phobius"/>
    </source>
</evidence>
<feature type="transmembrane region" description="Helical" evidence="6">
    <location>
        <begin position="70"/>
        <end position="93"/>
    </location>
</feature>
<organism evidence="7 8">
    <name type="scientific">Pilibacter termitis</name>
    <dbReference type="NCBI Taxonomy" id="263852"/>
    <lineage>
        <taxon>Bacteria</taxon>
        <taxon>Bacillati</taxon>
        <taxon>Bacillota</taxon>
        <taxon>Bacilli</taxon>
        <taxon>Lactobacillales</taxon>
        <taxon>Enterococcaceae</taxon>
        <taxon>Pilibacter</taxon>
    </lineage>
</organism>
<proteinExistence type="inferred from homology"/>
<comment type="similarity">
    <text evidence="5">Belongs to the bacteriophage holin family. Cp-1 holin subfamily.</text>
</comment>
<dbReference type="OrthoDB" id="88184at2"/>
<dbReference type="RefSeq" id="WP_078807722.1">
    <property type="nucleotide sequence ID" value="NZ_FUXI01000020.1"/>
</dbReference>
<keyword evidence="4 6" id="KW-0472">Membrane</keyword>
<dbReference type="STRING" id="263852.SAMN02745116_01791"/>
<dbReference type="AlphaFoldDB" id="A0A1T4PF17"/>
<keyword evidence="3 6" id="KW-1133">Transmembrane helix</keyword>
<dbReference type="NCBIfam" id="TIGR01593">
    <property type="entry name" value="holin_tox_secr"/>
    <property type="match status" value="1"/>
</dbReference>
<comment type="subcellular location">
    <subcellularLocation>
        <location evidence="1">Membrane</location>
        <topology evidence="1">Multi-pass membrane protein</topology>
    </subcellularLocation>
</comment>
<dbReference type="EMBL" id="FUXI01000020">
    <property type="protein sequence ID" value="SJZ90150.1"/>
    <property type="molecule type" value="Genomic_DNA"/>
</dbReference>
<protein>
    <submittedName>
        <fullName evidence="7">Toxin secretion/phage lysis holin</fullName>
    </submittedName>
</protein>
<keyword evidence="2 6" id="KW-0812">Transmembrane</keyword>
<evidence type="ECO:0000313" key="7">
    <source>
        <dbReference type="EMBL" id="SJZ90150.1"/>
    </source>
</evidence>
<evidence type="ECO:0000256" key="1">
    <source>
        <dbReference type="ARBA" id="ARBA00004141"/>
    </source>
</evidence>
<dbReference type="Pfam" id="PF05105">
    <property type="entry name" value="Phage_holin_4_1"/>
    <property type="match status" value="1"/>
</dbReference>
<accession>A0A1T4PF17</accession>
<dbReference type="GO" id="GO:0016020">
    <property type="term" value="C:membrane"/>
    <property type="evidence" value="ECO:0007669"/>
    <property type="project" value="UniProtKB-SubCell"/>
</dbReference>
<dbReference type="Proteomes" id="UP000190328">
    <property type="component" value="Unassembled WGS sequence"/>
</dbReference>
<feature type="transmembrane region" description="Helical" evidence="6">
    <location>
        <begin position="12"/>
        <end position="34"/>
    </location>
</feature>